<comment type="caution">
    <text evidence="1">The sequence shown here is derived from an EMBL/GenBank/DDBJ whole genome shotgun (WGS) entry which is preliminary data.</text>
</comment>
<dbReference type="OrthoDB" id="6331533at2"/>
<gene>
    <name evidence="1" type="ORF">A10D4_05187</name>
</gene>
<dbReference type="STRING" id="740709.A10D4_05187"/>
<name>K2L3J2_9GAMM</name>
<proteinExistence type="predicted"/>
<evidence type="ECO:0000313" key="1">
    <source>
        <dbReference type="EMBL" id="EKE84435.1"/>
    </source>
</evidence>
<reference evidence="1 2" key="1">
    <citation type="journal article" date="2012" name="J. Bacteriol.">
        <title>Genome Sequence of Idiomarina xiamenensis Type Strain 10-D-4.</title>
        <authorList>
            <person name="Lai Q."/>
            <person name="Wang L."/>
            <person name="Wang W."/>
            <person name="Shao Z."/>
        </authorList>
    </citation>
    <scope>NUCLEOTIDE SEQUENCE [LARGE SCALE GENOMIC DNA]</scope>
    <source>
        <strain evidence="1 2">10-D-4</strain>
    </source>
</reference>
<dbReference type="EMBL" id="AMRG01000005">
    <property type="protein sequence ID" value="EKE84435.1"/>
    <property type="molecule type" value="Genomic_DNA"/>
</dbReference>
<dbReference type="RefSeq" id="WP_008488167.1">
    <property type="nucleotide sequence ID" value="NZ_AMRG01000005.1"/>
</dbReference>
<dbReference type="PATRIC" id="fig|740709.3.peg.1057"/>
<organism evidence="1 2">
    <name type="scientific">Idiomarina xiamenensis 10-D-4</name>
    <dbReference type="NCBI Taxonomy" id="740709"/>
    <lineage>
        <taxon>Bacteria</taxon>
        <taxon>Pseudomonadati</taxon>
        <taxon>Pseudomonadota</taxon>
        <taxon>Gammaproteobacteria</taxon>
        <taxon>Alteromonadales</taxon>
        <taxon>Idiomarinaceae</taxon>
        <taxon>Idiomarina</taxon>
    </lineage>
</organism>
<dbReference type="InterPro" id="IPR016922">
    <property type="entry name" value="UCP029505"/>
</dbReference>
<dbReference type="Proteomes" id="UP000014115">
    <property type="component" value="Unassembled WGS sequence"/>
</dbReference>
<sequence>MARIQNTFWQRNKFKLSGLLLIFPIYFLYQQLNVSFPDAWQTQQVGPFAVTPMPLDMKQPYSHHEDYVKDFMLMFEPGQIAQIRQGYLNIGPQPLPLAQLQQDDVGILHGSRHSQHVHGIAPALTLSADDKVWLTLQDWQGEVHVASWSLPDALIPAS</sequence>
<dbReference type="AlphaFoldDB" id="K2L3J2"/>
<evidence type="ECO:0000313" key="2">
    <source>
        <dbReference type="Proteomes" id="UP000014115"/>
    </source>
</evidence>
<protein>
    <submittedName>
        <fullName evidence="1">Uncharacterized protein</fullName>
    </submittedName>
</protein>
<accession>K2L3J2</accession>
<keyword evidence="2" id="KW-1185">Reference proteome</keyword>
<dbReference type="eggNOG" id="ENOG5031N55">
    <property type="taxonomic scope" value="Bacteria"/>
</dbReference>
<dbReference type="PIRSF" id="PIRSF029505">
    <property type="entry name" value="UCP029505"/>
    <property type="match status" value="1"/>
</dbReference>